<dbReference type="AlphaFoldDB" id="A0A840ET11"/>
<reference evidence="1 2" key="1">
    <citation type="submission" date="2020-08" db="EMBL/GenBank/DDBJ databases">
        <title>Genomic Encyclopedia of Type Strains, Phase IV (KMG-IV): sequencing the most valuable type-strain genomes for metagenomic binning, comparative biology and taxonomic classification.</title>
        <authorList>
            <person name="Goeker M."/>
        </authorList>
    </citation>
    <scope>NUCLEOTIDE SEQUENCE [LARGE SCALE GENOMIC DNA]</scope>
    <source>
        <strain evidence="1 2">DSM 29568</strain>
    </source>
</reference>
<comment type="caution">
    <text evidence="1">The sequence shown here is derived from an EMBL/GenBank/DDBJ whole genome shotgun (WGS) entry which is preliminary data.</text>
</comment>
<accession>A0A840ET11</accession>
<dbReference type="EMBL" id="JACIFO010000002">
    <property type="protein sequence ID" value="MBB4118546.1"/>
    <property type="molecule type" value="Genomic_DNA"/>
</dbReference>
<keyword evidence="2" id="KW-1185">Reference proteome</keyword>
<organism evidence="1 2">
    <name type="scientific">Mesonia hippocampi</name>
    <dbReference type="NCBI Taxonomy" id="1628250"/>
    <lineage>
        <taxon>Bacteria</taxon>
        <taxon>Pseudomonadati</taxon>
        <taxon>Bacteroidota</taxon>
        <taxon>Flavobacteriia</taxon>
        <taxon>Flavobacteriales</taxon>
        <taxon>Flavobacteriaceae</taxon>
        <taxon>Mesonia</taxon>
    </lineage>
</organism>
<protein>
    <submittedName>
        <fullName evidence="1">Uncharacterized protein</fullName>
    </submittedName>
</protein>
<name>A0A840ET11_9FLAO</name>
<dbReference type="RefSeq" id="WP_183476698.1">
    <property type="nucleotide sequence ID" value="NZ_JACIFO010000002.1"/>
</dbReference>
<evidence type="ECO:0000313" key="2">
    <source>
        <dbReference type="Proteomes" id="UP000553034"/>
    </source>
</evidence>
<evidence type="ECO:0000313" key="1">
    <source>
        <dbReference type="EMBL" id="MBB4118546.1"/>
    </source>
</evidence>
<gene>
    <name evidence="1" type="ORF">GGR32_000820</name>
</gene>
<sequence length="120" mass="13917">MKALIRTKISYLILGYLACLTTYAGIPSNEFVFNSFASIEEKTEISTAQQYKFQAVEISSFQLNLQESEQNTLGSSWGSSFVPSVGKQRYKLQRTPVFEEFSNEIRFQILTHIHPYYFFF</sequence>
<dbReference type="Proteomes" id="UP000553034">
    <property type="component" value="Unassembled WGS sequence"/>
</dbReference>
<proteinExistence type="predicted"/>